<evidence type="ECO:0008006" key="3">
    <source>
        <dbReference type="Google" id="ProtNLM"/>
    </source>
</evidence>
<sequence length="83" mass="9189">MAGLKHPVTPDGRYFVVRGKLWRMSNPCLAPDEKSRLVKQLMNARRAVKAAKAARSLEAETAAIALWTKRSAGWERGDRLVAG</sequence>
<evidence type="ECO:0000313" key="1">
    <source>
        <dbReference type="EMBL" id="MET4717217.1"/>
    </source>
</evidence>
<dbReference type="Proteomes" id="UP001549291">
    <property type="component" value="Unassembled WGS sequence"/>
</dbReference>
<gene>
    <name evidence="1" type="ORF">ABIF63_001323</name>
</gene>
<organism evidence="1 2">
    <name type="scientific">Bradyrhizobium japonicum</name>
    <dbReference type="NCBI Taxonomy" id="375"/>
    <lineage>
        <taxon>Bacteria</taxon>
        <taxon>Pseudomonadati</taxon>
        <taxon>Pseudomonadota</taxon>
        <taxon>Alphaproteobacteria</taxon>
        <taxon>Hyphomicrobiales</taxon>
        <taxon>Nitrobacteraceae</taxon>
        <taxon>Bradyrhizobium</taxon>
    </lineage>
</organism>
<dbReference type="EMBL" id="JBEPTQ010000002">
    <property type="protein sequence ID" value="MET4717217.1"/>
    <property type="molecule type" value="Genomic_DNA"/>
</dbReference>
<comment type="caution">
    <text evidence="1">The sequence shown here is derived from an EMBL/GenBank/DDBJ whole genome shotgun (WGS) entry which is preliminary data.</text>
</comment>
<reference evidence="1 2" key="1">
    <citation type="submission" date="2024-06" db="EMBL/GenBank/DDBJ databases">
        <title>Genomic Encyclopedia of Type Strains, Phase V (KMG-V): Genome sequencing to study the core and pangenomes of soil and plant-associated prokaryotes.</title>
        <authorList>
            <person name="Whitman W."/>
        </authorList>
    </citation>
    <scope>NUCLEOTIDE SEQUENCE [LARGE SCALE GENOMIC DNA]</scope>
    <source>
        <strain evidence="1 2">USDA 160</strain>
    </source>
</reference>
<keyword evidence="2" id="KW-1185">Reference proteome</keyword>
<evidence type="ECO:0000313" key="2">
    <source>
        <dbReference type="Proteomes" id="UP001549291"/>
    </source>
</evidence>
<accession>A0ABV2RKB1</accession>
<name>A0ABV2RKB1_BRAJP</name>
<proteinExistence type="predicted"/>
<protein>
    <recommendedName>
        <fullName evidence="3">Integrase</fullName>
    </recommendedName>
</protein>
<dbReference type="RefSeq" id="WP_354268553.1">
    <property type="nucleotide sequence ID" value="NZ_JBEPTQ010000002.1"/>
</dbReference>